<dbReference type="Proteomes" id="UP000442535">
    <property type="component" value="Unassembled WGS sequence"/>
</dbReference>
<dbReference type="PANTHER" id="PTHR24220">
    <property type="entry name" value="IMPORT ATP-BINDING PROTEIN"/>
    <property type="match status" value="1"/>
</dbReference>
<evidence type="ECO:0000256" key="3">
    <source>
        <dbReference type="ARBA" id="ARBA00022840"/>
    </source>
</evidence>
<dbReference type="GO" id="GO:0005524">
    <property type="term" value="F:ATP binding"/>
    <property type="evidence" value="ECO:0007669"/>
    <property type="project" value="UniProtKB-KW"/>
</dbReference>
<dbReference type="InterPro" id="IPR015854">
    <property type="entry name" value="ABC_transpr_LolD-like"/>
</dbReference>
<keyword evidence="6" id="KW-1185">Reference proteome</keyword>
<keyword evidence="1" id="KW-0813">Transport</keyword>
<dbReference type="EMBL" id="VUMY01000005">
    <property type="protein sequence ID" value="MST49372.1"/>
    <property type="molecule type" value="Genomic_DNA"/>
</dbReference>
<keyword evidence="3 5" id="KW-0067">ATP-binding</keyword>
<dbReference type="Pfam" id="PF00005">
    <property type="entry name" value="ABC_tran"/>
    <property type="match status" value="1"/>
</dbReference>
<evidence type="ECO:0000313" key="5">
    <source>
        <dbReference type="EMBL" id="MST49372.1"/>
    </source>
</evidence>
<dbReference type="AlphaFoldDB" id="A0A7K0K1M0"/>
<accession>A0A7K0K1M0</accession>
<dbReference type="GO" id="GO:0098796">
    <property type="term" value="C:membrane protein complex"/>
    <property type="evidence" value="ECO:0007669"/>
    <property type="project" value="UniProtKB-ARBA"/>
</dbReference>
<dbReference type="RefSeq" id="WP_154543941.1">
    <property type="nucleotide sequence ID" value="NZ_JAQYQY010000003.1"/>
</dbReference>
<sequence>MDSNAPIAALRGVTKVYGTGDASVHALNGINLDIRAHEFTAIMGPSGSGKSTLLHLLAGLDAVTSGEITVGNVDITRLNDKALTLWRRDQVGFVFQSFNLIPTVDARANIELPLRLAGKRIDPEWFNRVVSALGLEDRLTHKPWELSGGQVQRVAVARALLARPQILVADEPTGNLDSASSAEVLSLLRQAVDTFQQTVVMVTHDRHAAATADRVLIVRDGQIVNDLSHPSAAEIAEVA</sequence>
<dbReference type="SMART" id="SM00382">
    <property type="entry name" value="AAA"/>
    <property type="match status" value="1"/>
</dbReference>
<dbReference type="InterPro" id="IPR003593">
    <property type="entry name" value="AAA+_ATPase"/>
</dbReference>
<dbReference type="InterPro" id="IPR003439">
    <property type="entry name" value="ABC_transporter-like_ATP-bd"/>
</dbReference>
<feature type="domain" description="ABC transporter" evidence="4">
    <location>
        <begin position="8"/>
        <end position="235"/>
    </location>
</feature>
<gene>
    <name evidence="5" type="ORF">FYJ63_03835</name>
</gene>
<keyword evidence="2" id="KW-0547">Nucleotide-binding</keyword>
<evidence type="ECO:0000259" key="4">
    <source>
        <dbReference type="PROSITE" id="PS50893"/>
    </source>
</evidence>
<dbReference type="SUPFAM" id="SSF52540">
    <property type="entry name" value="P-loop containing nucleoside triphosphate hydrolases"/>
    <property type="match status" value="1"/>
</dbReference>
<comment type="caution">
    <text evidence="5">The sequence shown here is derived from an EMBL/GenBank/DDBJ whole genome shotgun (WGS) entry which is preliminary data.</text>
</comment>
<proteinExistence type="predicted"/>
<organism evidence="5 6">
    <name type="scientific">Mobiluncus porci</name>
    <dbReference type="NCBI Taxonomy" id="2652278"/>
    <lineage>
        <taxon>Bacteria</taxon>
        <taxon>Bacillati</taxon>
        <taxon>Actinomycetota</taxon>
        <taxon>Actinomycetes</taxon>
        <taxon>Actinomycetales</taxon>
        <taxon>Actinomycetaceae</taxon>
        <taxon>Mobiluncus</taxon>
    </lineage>
</organism>
<dbReference type="InterPro" id="IPR017911">
    <property type="entry name" value="MacB-like_ATP-bd"/>
</dbReference>
<dbReference type="PANTHER" id="PTHR24220:SF685">
    <property type="entry name" value="ABC TRANSPORTER RELATED"/>
    <property type="match status" value="1"/>
</dbReference>
<dbReference type="CDD" id="cd03255">
    <property type="entry name" value="ABC_MJ0796_LolCDE_FtsE"/>
    <property type="match status" value="1"/>
</dbReference>
<dbReference type="GO" id="GO:0016887">
    <property type="term" value="F:ATP hydrolysis activity"/>
    <property type="evidence" value="ECO:0007669"/>
    <property type="project" value="InterPro"/>
</dbReference>
<name>A0A7K0K1M0_9ACTO</name>
<protein>
    <submittedName>
        <fullName evidence="5">ABC transporter ATP-binding protein</fullName>
    </submittedName>
</protein>
<evidence type="ECO:0000256" key="1">
    <source>
        <dbReference type="ARBA" id="ARBA00022448"/>
    </source>
</evidence>
<reference evidence="5 6" key="1">
    <citation type="submission" date="2019-08" db="EMBL/GenBank/DDBJ databases">
        <title>In-depth cultivation of the pig gut microbiome towards novel bacterial diversity and tailored functional studies.</title>
        <authorList>
            <person name="Wylensek D."/>
            <person name="Hitch T.C.A."/>
            <person name="Clavel T."/>
        </authorList>
    </citation>
    <scope>NUCLEOTIDE SEQUENCE [LARGE SCALE GENOMIC DNA]</scope>
    <source>
        <strain evidence="5 6">RF-GAM-744-WT-7</strain>
    </source>
</reference>
<evidence type="ECO:0000313" key="6">
    <source>
        <dbReference type="Proteomes" id="UP000442535"/>
    </source>
</evidence>
<dbReference type="GO" id="GO:0022857">
    <property type="term" value="F:transmembrane transporter activity"/>
    <property type="evidence" value="ECO:0007669"/>
    <property type="project" value="UniProtKB-ARBA"/>
</dbReference>
<dbReference type="InterPro" id="IPR027417">
    <property type="entry name" value="P-loop_NTPase"/>
</dbReference>
<dbReference type="Gene3D" id="3.40.50.300">
    <property type="entry name" value="P-loop containing nucleotide triphosphate hydrolases"/>
    <property type="match status" value="1"/>
</dbReference>
<dbReference type="PROSITE" id="PS50893">
    <property type="entry name" value="ABC_TRANSPORTER_2"/>
    <property type="match status" value="1"/>
</dbReference>
<dbReference type="FunFam" id="3.40.50.300:FF:000032">
    <property type="entry name" value="Export ABC transporter ATP-binding protein"/>
    <property type="match status" value="1"/>
</dbReference>
<dbReference type="GO" id="GO:0005886">
    <property type="term" value="C:plasma membrane"/>
    <property type="evidence" value="ECO:0007669"/>
    <property type="project" value="TreeGrafter"/>
</dbReference>
<evidence type="ECO:0000256" key="2">
    <source>
        <dbReference type="ARBA" id="ARBA00022741"/>
    </source>
</evidence>